<organism evidence="1 2">
    <name type="scientific">Sphaerodactylus townsendi</name>
    <dbReference type="NCBI Taxonomy" id="933632"/>
    <lineage>
        <taxon>Eukaryota</taxon>
        <taxon>Metazoa</taxon>
        <taxon>Chordata</taxon>
        <taxon>Craniata</taxon>
        <taxon>Vertebrata</taxon>
        <taxon>Euteleostomi</taxon>
        <taxon>Lepidosauria</taxon>
        <taxon>Squamata</taxon>
        <taxon>Bifurcata</taxon>
        <taxon>Gekkota</taxon>
        <taxon>Sphaerodactylidae</taxon>
        <taxon>Sphaerodactylus</taxon>
    </lineage>
</organism>
<keyword evidence="2" id="KW-1185">Reference proteome</keyword>
<accession>A0ACB8ENK9</accession>
<dbReference type="Proteomes" id="UP000827872">
    <property type="component" value="Linkage Group LG07"/>
</dbReference>
<dbReference type="EMBL" id="CM037620">
    <property type="protein sequence ID" value="KAH7994275.1"/>
    <property type="molecule type" value="Genomic_DNA"/>
</dbReference>
<gene>
    <name evidence="1" type="ORF">K3G42_001071</name>
</gene>
<name>A0ACB8ENK9_9SAUR</name>
<sequence length="814" mass="88312">MRCCLPVANRRQTTGSLSPKRFQSALTVQAGERSSPKKVKLGLQSPSRKAARTKASPLLFHPANSPYSSTPKGAARKGHRVTAWLGHPSPLKGASKKTMEDLAPLSENSHLGQDQVCCAAPAPKTTKEGGQGDRERVRSRKVQLVRKQLISRADFPLGEARSPSARVLNSGRGFAEQCAEAWMRLPSQQKDRERHLRFYHQQFQQPPILQEKLNYQPLERFLAQYKPQEVRVQPEAPGRPPSPLQGSDETMQLEDLDDSDFSEDSFSPGPSQRKPEADGGREGSQLSFFLHRREREADGQEVQLGQELFFELPDLESKEGASPRTEEAVGSEQSARSQSDWSTGEASMFDFPPQNDTAEKPYCLQGDGVEGSRSSAEDPLAGRSLLRCVHCDLGCPEDSFSGSEKATQILPFAHASGSASCLAPGRREGSVKGCPVNSEKQLPKASNLSGSLAFSLDFVAGTRAPLTGQLLDAERADVVEKDALDQQPGKTRLEEEREGKGPSSPRTRVDENARLSLGKKAAPLPPLHETDPWGRRAVQPLPPQGKPQWLPQPHRSPKPPASLGDVSSVGELRDCSCSFSVGSTGLAEILSPWKGKDGPLPLGSLQAGEVSADAIALSSSPEPFHSGEKGCSESLVPPKHPGLPEKAFVSRAAENQGPSGQSLPLQLSLEVQKPELGCSQEQVKLVFPSEETRPPKKQSAPQASVRKSSDAAKQGSGSNVGSPWSSPDDDCKSSLGSKEALGRQAAIQIRQEQLDEMAALSRQEEGLVRQMSDLDLENFVMKLDGLFLLKLKCIQRTRTQLQPLLAAEQRMSPN</sequence>
<evidence type="ECO:0000313" key="2">
    <source>
        <dbReference type="Proteomes" id="UP000827872"/>
    </source>
</evidence>
<reference evidence="1" key="1">
    <citation type="submission" date="2021-08" db="EMBL/GenBank/DDBJ databases">
        <title>The first chromosome-level gecko genome reveals the dynamic sex chromosomes of Neotropical dwarf geckos (Sphaerodactylidae: Sphaerodactylus).</title>
        <authorList>
            <person name="Pinto B.J."/>
            <person name="Keating S.E."/>
            <person name="Gamble T."/>
        </authorList>
    </citation>
    <scope>NUCLEOTIDE SEQUENCE</scope>
    <source>
        <strain evidence="1">TG3544</strain>
    </source>
</reference>
<proteinExistence type="predicted"/>
<comment type="caution">
    <text evidence="1">The sequence shown here is derived from an EMBL/GenBank/DDBJ whole genome shotgun (WGS) entry which is preliminary data.</text>
</comment>
<protein>
    <submittedName>
        <fullName evidence="1">Uncharacterized protein</fullName>
    </submittedName>
</protein>
<evidence type="ECO:0000313" key="1">
    <source>
        <dbReference type="EMBL" id="KAH7994275.1"/>
    </source>
</evidence>